<evidence type="ECO:0000256" key="2">
    <source>
        <dbReference type="ARBA" id="ARBA00022741"/>
    </source>
</evidence>
<dbReference type="EMBL" id="JAPDFW010000147">
    <property type="protein sequence ID" value="KAJ5066110.1"/>
    <property type="molecule type" value="Genomic_DNA"/>
</dbReference>
<comment type="similarity">
    <text evidence="1">Belongs to the small GTPase superfamily. Rho family.</text>
</comment>
<feature type="region of interest" description="Disordered" evidence="4">
    <location>
        <begin position="176"/>
        <end position="226"/>
    </location>
</feature>
<organism evidence="5 6">
    <name type="scientific">Anaeramoeba ignava</name>
    <name type="common">Anaerobic marine amoeba</name>
    <dbReference type="NCBI Taxonomy" id="1746090"/>
    <lineage>
        <taxon>Eukaryota</taxon>
        <taxon>Metamonada</taxon>
        <taxon>Anaeramoebidae</taxon>
        <taxon>Anaeramoeba</taxon>
    </lineage>
</organism>
<keyword evidence="3" id="KW-0342">GTP-binding</keyword>
<dbReference type="NCBIfam" id="TIGR00231">
    <property type="entry name" value="small_GTP"/>
    <property type="match status" value="1"/>
</dbReference>
<evidence type="ECO:0000256" key="1">
    <source>
        <dbReference type="ARBA" id="ARBA00010142"/>
    </source>
</evidence>
<keyword evidence="2" id="KW-0547">Nucleotide-binding</keyword>
<dbReference type="SMART" id="SM00173">
    <property type="entry name" value="RAS"/>
    <property type="match status" value="1"/>
</dbReference>
<evidence type="ECO:0000256" key="3">
    <source>
        <dbReference type="ARBA" id="ARBA00023134"/>
    </source>
</evidence>
<dbReference type="InterPro" id="IPR003578">
    <property type="entry name" value="Small_GTPase_Rho"/>
</dbReference>
<protein>
    <recommendedName>
        <fullName evidence="7">Rho GTPase</fullName>
    </recommendedName>
</protein>
<name>A0A9Q0L7A4_ANAIG</name>
<dbReference type="PANTHER" id="PTHR24072">
    <property type="entry name" value="RHO FAMILY GTPASE"/>
    <property type="match status" value="1"/>
</dbReference>
<proteinExistence type="inferred from homology"/>
<dbReference type="OrthoDB" id="8830751at2759"/>
<dbReference type="PROSITE" id="PS51420">
    <property type="entry name" value="RHO"/>
    <property type="match status" value="1"/>
</dbReference>
<reference evidence="5" key="1">
    <citation type="submission" date="2022-10" db="EMBL/GenBank/DDBJ databases">
        <title>Novel sulphate-reducing endosymbionts in the free-living metamonad Anaeramoeba.</title>
        <authorList>
            <person name="Jerlstrom-Hultqvist J."/>
            <person name="Cepicka I."/>
            <person name="Gallot-Lavallee L."/>
            <person name="Salas-Leiva D."/>
            <person name="Curtis B.A."/>
            <person name="Zahonova K."/>
            <person name="Pipaliya S."/>
            <person name="Dacks J."/>
            <person name="Roger A.J."/>
        </authorList>
    </citation>
    <scope>NUCLEOTIDE SEQUENCE</scope>
    <source>
        <strain evidence="5">BMAN</strain>
    </source>
</reference>
<evidence type="ECO:0008006" key="7">
    <source>
        <dbReference type="Google" id="ProtNLM"/>
    </source>
</evidence>
<dbReference type="SMART" id="SM00174">
    <property type="entry name" value="RHO"/>
    <property type="match status" value="1"/>
</dbReference>
<feature type="compositionally biased region" description="Basic and acidic residues" evidence="4">
    <location>
        <begin position="188"/>
        <end position="226"/>
    </location>
</feature>
<dbReference type="Proteomes" id="UP001149090">
    <property type="component" value="Unassembled WGS sequence"/>
</dbReference>
<dbReference type="Pfam" id="PF00071">
    <property type="entry name" value="Ras"/>
    <property type="match status" value="1"/>
</dbReference>
<sequence length="226" mass="26688">MKSVKCVAVGNVESKKTEMLYTYTTQQWQKHFDPTFHNYSCNYQLDGDYIGLSLWDTAGQEDYDRLRPLSYPNTNIFLICFSIANQKSFESIKNKWIPELKEHAPNVPFILVGTQLEKRDNPKTINKLKEKGLSPITYQQGFELAKEINSFKYLECSARNKVNINEVIEEAVRAAQNQTMSKKQLKKKEREQLKKKQKEEKLKKKEELKKKKEEEKKKKQEEKKKK</sequence>
<gene>
    <name evidence="5" type="ORF">M0811_03443</name>
</gene>
<dbReference type="PROSITE" id="PS51419">
    <property type="entry name" value="RAB"/>
    <property type="match status" value="1"/>
</dbReference>
<dbReference type="InterPro" id="IPR001806">
    <property type="entry name" value="Small_GTPase"/>
</dbReference>
<evidence type="ECO:0000256" key="4">
    <source>
        <dbReference type="SAM" id="MobiDB-lite"/>
    </source>
</evidence>
<evidence type="ECO:0000313" key="5">
    <source>
        <dbReference type="EMBL" id="KAJ5066110.1"/>
    </source>
</evidence>
<accession>A0A9Q0L7A4</accession>
<dbReference type="FunFam" id="3.40.50.300:FF:001179">
    <property type="entry name" value="Rho family GTPase"/>
    <property type="match status" value="1"/>
</dbReference>
<keyword evidence="6" id="KW-1185">Reference proteome</keyword>
<dbReference type="GO" id="GO:0003924">
    <property type="term" value="F:GTPase activity"/>
    <property type="evidence" value="ECO:0007669"/>
    <property type="project" value="InterPro"/>
</dbReference>
<dbReference type="SMART" id="SM00175">
    <property type="entry name" value="RAB"/>
    <property type="match status" value="1"/>
</dbReference>
<dbReference type="PROSITE" id="PS51421">
    <property type="entry name" value="RAS"/>
    <property type="match status" value="1"/>
</dbReference>
<dbReference type="SUPFAM" id="SSF52540">
    <property type="entry name" value="P-loop containing nucleoside triphosphate hydrolases"/>
    <property type="match status" value="1"/>
</dbReference>
<dbReference type="InterPro" id="IPR027417">
    <property type="entry name" value="P-loop_NTPase"/>
</dbReference>
<dbReference type="AlphaFoldDB" id="A0A9Q0L7A4"/>
<dbReference type="CDD" id="cd00157">
    <property type="entry name" value="Rho"/>
    <property type="match status" value="1"/>
</dbReference>
<evidence type="ECO:0000313" key="6">
    <source>
        <dbReference type="Proteomes" id="UP001149090"/>
    </source>
</evidence>
<dbReference type="GO" id="GO:0007264">
    <property type="term" value="P:small GTPase-mediated signal transduction"/>
    <property type="evidence" value="ECO:0007669"/>
    <property type="project" value="InterPro"/>
</dbReference>
<dbReference type="GO" id="GO:0005525">
    <property type="term" value="F:GTP binding"/>
    <property type="evidence" value="ECO:0007669"/>
    <property type="project" value="UniProtKB-KW"/>
</dbReference>
<dbReference type="PRINTS" id="PR00449">
    <property type="entry name" value="RASTRNSFRMNG"/>
</dbReference>
<dbReference type="InterPro" id="IPR005225">
    <property type="entry name" value="Small_GTP-bd"/>
</dbReference>
<comment type="caution">
    <text evidence="5">The sequence shown here is derived from an EMBL/GenBank/DDBJ whole genome shotgun (WGS) entry which is preliminary data.</text>
</comment>
<dbReference type="Gene3D" id="3.40.50.300">
    <property type="entry name" value="P-loop containing nucleotide triphosphate hydrolases"/>
    <property type="match status" value="1"/>
</dbReference>